<dbReference type="Gene3D" id="1.10.3050.10">
    <property type="entry name" value="borna disease virus nucleoprotein, domain 2"/>
    <property type="match status" value="1"/>
</dbReference>
<dbReference type="InterPro" id="IPR009441">
    <property type="entry name" value="P40_nucleoprot_BD-vir"/>
</dbReference>
<reference evidence="1" key="1">
    <citation type="journal article" date="2023" name="bioRxiv">
        <title>Diving Deep into Fish Bornaviruses: Uncovering Hidden Diversity and Transcriptional Strategies through Comprehensive Data Mining.</title>
        <authorList>
            <person name="Eshak M."/>
            <person name="Rubbenstroth D."/>
            <person name="Beer M."/>
            <person name="Pfaff F."/>
        </authorList>
    </citation>
    <scope>NUCLEOTIDE SEQUENCE</scope>
    <source>
        <strain evidence="1">SRS620428</strain>
    </source>
</reference>
<dbReference type="InterPro" id="IPR015970">
    <property type="entry name" value="P40_nucleoprot_sub2_BD-vir"/>
</dbReference>
<sequence length="358" mass="40158">MADQGFTFDDELDEVRIPRDVKTTQAASRLACLGFPEYAEGIIGKTTSIFIMMLVSVFPSTHMIFGSEHNVERNEGKRWIPDVIPPVPKDSMALCIKIVLSLLYYIVKRPSAYPTEQIKRRFAAAYVTAKGSGGAVPLVDIPTCMDHQKALSWLSSRGLDQEILKHLLRIRPDNKTQEALLQQLKLISEDAEMTSFKSVEEFLVSTPTAAIFLPGLGKELADYIRVRDMLKQNHDDDYPYIKLLKLPGHEMLVASKFPTLVTVANEWKRKHEPSFNQFKDKVSGCRHSLDVIRTSLARPVKRTHACNEEDLTTVAKVFKIDVSEAQVAEKIDPSEKLMELLAKLTSAGPSSSHMDTSN</sequence>
<organism evidence="1">
    <name type="scientific">electric eel bornavirus</name>
    <dbReference type="NCBI Taxonomy" id="3055757"/>
    <lineage>
        <taxon>Viruses</taxon>
        <taxon>Riboviria</taxon>
        <taxon>Orthornavirae</taxon>
        <taxon>Negarnaviricota</taxon>
        <taxon>Haploviricotina</taxon>
        <taxon>Monjiviricetes</taxon>
        <taxon>Mononegavirales</taxon>
        <taxon>Bornaviridae</taxon>
        <taxon>Cultervirus</taxon>
        <taxon>Cultervirus electrophori</taxon>
    </lineage>
</organism>
<dbReference type="Pfam" id="PF06407">
    <property type="entry name" value="BDV_P40"/>
    <property type="match status" value="1"/>
</dbReference>
<name>A0AA48P916_9MONO</name>
<protein>
    <submittedName>
        <fullName evidence="1">Nucleoprotein</fullName>
    </submittedName>
</protein>
<dbReference type="SUPFAM" id="SSF101399">
    <property type="entry name" value="P40 nucleoprotein"/>
    <property type="match status" value="1"/>
</dbReference>
<gene>
    <name evidence="1" type="primary">N</name>
</gene>
<evidence type="ECO:0000313" key="1">
    <source>
        <dbReference type="EMBL" id="DBA13184.1"/>
    </source>
</evidence>
<dbReference type="EMBL" id="BK063519">
    <property type="protein sequence ID" value="DBA13184.1"/>
    <property type="molecule type" value="Viral_cRNA"/>
</dbReference>
<proteinExistence type="predicted"/>
<dbReference type="InterPro" id="IPR036260">
    <property type="entry name" value="P40_nucleoprot_sf_BD-vir"/>
</dbReference>
<accession>A0AA48P916</accession>